<evidence type="ECO:0008006" key="4">
    <source>
        <dbReference type="Google" id="ProtNLM"/>
    </source>
</evidence>
<sequence>MDPVARRGAVFMVGVLLALFCGYFVGKGSVPRPAPAPADHAHAGPEYSLALEASDFPLGSARDLRFRVVGAAGETVTDFAVRHDERMHVVVVRSDLTGYQHLHPSMGPDGTWSVPLTLGAPGTWRVFADFAAGGVDAVAGSFVSVAGAFSPVPLGPAILGISGVSVTVEGGLRAGGTEPLTLRVSTGPLARYLGAYGHLVLVRTGDLAFVHVHPEDAARADGREVRFWVTPPGPGTYRAFFDFSIGGVLRTAEFTLNCTL</sequence>
<protein>
    <recommendedName>
        <fullName evidence="4">Secreted protein</fullName>
    </recommendedName>
</protein>
<proteinExistence type="predicted"/>
<gene>
    <name evidence="2" type="ORF">Voc01_003480</name>
</gene>
<evidence type="ECO:0000256" key="1">
    <source>
        <dbReference type="SAM" id="Phobius"/>
    </source>
</evidence>
<keyword evidence="1" id="KW-0472">Membrane</keyword>
<dbReference type="EMBL" id="BOPH01000003">
    <property type="protein sequence ID" value="GIJ65431.1"/>
    <property type="molecule type" value="Genomic_DNA"/>
</dbReference>
<accession>A0A8J3ZKI1</accession>
<name>A0A8J3ZKI1_9ACTN</name>
<evidence type="ECO:0000313" key="3">
    <source>
        <dbReference type="Proteomes" id="UP000635606"/>
    </source>
</evidence>
<organism evidence="2 3">
    <name type="scientific">Virgisporangium ochraceum</name>
    <dbReference type="NCBI Taxonomy" id="65505"/>
    <lineage>
        <taxon>Bacteria</taxon>
        <taxon>Bacillati</taxon>
        <taxon>Actinomycetota</taxon>
        <taxon>Actinomycetes</taxon>
        <taxon>Micromonosporales</taxon>
        <taxon>Micromonosporaceae</taxon>
        <taxon>Virgisporangium</taxon>
    </lineage>
</organism>
<evidence type="ECO:0000313" key="2">
    <source>
        <dbReference type="EMBL" id="GIJ65431.1"/>
    </source>
</evidence>
<reference evidence="2" key="1">
    <citation type="submission" date="2021-01" db="EMBL/GenBank/DDBJ databases">
        <title>Whole genome shotgun sequence of Virgisporangium ochraceum NBRC 16418.</title>
        <authorList>
            <person name="Komaki H."/>
            <person name="Tamura T."/>
        </authorList>
    </citation>
    <scope>NUCLEOTIDE SEQUENCE</scope>
    <source>
        <strain evidence="2">NBRC 16418</strain>
    </source>
</reference>
<dbReference type="Proteomes" id="UP000635606">
    <property type="component" value="Unassembled WGS sequence"/>
</dbReference>
<keyword evidence="1" id="KW-0812">Transmembrane</keyword>
<feature type="transmembrane region" description="Helical" evidence="1">
    <location>
        <begin position="9"/>
        <end position="26"/>
    </location>
</feature>
<keyword evidence="3" id="KW-1185">Reference proteome</keyword>
<dbReference type="AlphaFoldDB" id="A0A8J3ZKI1"/>
<comment type="caution">
    <text evidence="2">The sequence shown here is derived from an EMBL/GenBank/DDBJ whole genome shotgun (WGS) entry which is preliminary data.</text>
</comment>
<keyword evidence="1" id="KW-1133">Transmembrane helix</keyword>